<dbReference type="KEGG" id="pcre:NCTC12858_01402"/>
<dbReference type="GO" id="GO:0005886">
    <property type="term" value="C:plasma membrane"/>
    <property type="evidence" value="ECO:0007669"/>
    <property type="project" value="UniProtKB-SubCell"/>
</dbReference>
<feature type="transmembrane region" description="Helical" evidence="15">
    <location>
        <begin position="189"/>
        <end position="210"/>
    </location>
</feature>
<evidence type="ECO:0000256" key="4">
    <source>
        <dbReference type="ARBA" id="ARBA00022618"/>
    </source>
</evidence>
<evidence type="ECO:0000313" key="18">
    <source>
        <dbReference type="EMBL" id="SQH73541.1"/>
    </source>
</evidence>
<evidence type="ECO:0000313" key="20">
    <source>
        <dbReference type="Proteomes" id="UP000249300"/>
    </source>
</evidence>
<gene>
    <name evidence="18" type="primary">spoIIIE</name>
    <name evidence="17" type="ORF">HQ38_02920</name>
    <name evidence="18" type="ORF">NCTC12858_01402</name>
</gene>
<dbReference type="InterPro" id="IPR041027">
    <property type="entry name" value="FtsK_alpha"/>
</dbReference>
<dbReference type="PANTHER" id="PTHR22683">
    <property type="entry name" value="SPORULATION PROTEIN RELATED"/>
    <property type="match status" value="1"/>
</dbReference>
<dbReference type="InterPro" id="IPR036388">
    <property type="entry name" value="WH-like_DNA-bd_sf"/>
</dbReference>
<keyword evidence="4 17" id="KW-0132">Cell division</keyword>
<feature type="region of interest" description="Disordered" evidence="14">
    <location>
        <begin position="1"/>
        <end position="30"/>
    </location>
</feature>
<evidence type="ECO:0000256" key="1">
    <source>
        <dbReference type="ARBA" id="ARBA00004651"/>
    </source>
</evidence>
<dbReference type="PROSITE" id="PS50901">
    <property type="entry name" value="FTSK"/>
    <property type="match status" value="1"/>
</dbReference>
<dbReference type="PANTHER" id="PTHR22683:SF41">
    <property type="entry name" value="DNA TRANSLOCASE FTSK"/>
    <property type="match status" value="1"/>
</dbReference>
<name>A0A2X4SUW3_9PORP</name>
<dbReference type="EMBL" id="JQJC01000009">
    <property type="protein sequence ID" value="KGN95924.1"/>
    <property type="molecule type" value="Genomic_DNA"/>
</dbReference>
<keyword evidence="8 13" id="KW-0067">ATP-binding</keyword>
<keyword evidence="12" id="KW-0131">Cell cycle</keyword>
<dbReference type="InterPro" id="IPR050206">
    <property type="entry name" value="FtsK/SpoIIIE/SftA"/>
</dbReference>
<feature type="binding site" evidence="13">
    <location>
        <begin position="491"/>
        <end position="498"/>
    </location>
    <ligand>
        <name>ATP</name>
        <dbReference type="ChEBI" id="CHEBI:30616"/>
    </ligand>
</feature>
<feature type="transmembrane region" description="Helical" evidence="15">
    <location>
        <begin position="141"/>
        <end position="162"/>
    </location>
</feature>
<dbReference type="SUPFAM" id="SSF52540">
    <property type="entry name" value="P-loop containing nucleoside triphosphate hydrolases"/>
    <property type="match status" value="1"/>
</dbReference>
<protein>
    <submittedName>
        <fullName evidence="17">Cell division protein FtsK</fullName>
    </submittedName>
    <submittedName>
        <fullName evidence="18">Stage III sporulation protein E</fullName>
    </submittedName>
</protein>
<dbReference type="GO" id="GO:0005524">
    <property type="term" value="F:ATP binding"/>
    <property type="evidence" value="ECO:0007669"/>
    <property type="project" value="UniProtKB-UniRule"/>
</dbReference>
<dbReference type="Gene3D" id="3.40.50.300">
    <property type="entry name" value="P-loop containing nucleotide triphosphate hydrolases"/>
    <property type="match status" value="1"/>
</dbReference>
<keyword evidence="7" id="KW-0159">Chromosome partition</keyword>
<dbReference type="Pfam" id="PF17854">
    <property type="entry name" value="FtsK_alpha"/>
    <property type="match status" value="1"/>
</dbReference>
<dbReference type="EMBL" id="LS483447">
    <property type="protein sequence ID" value="SQH73541.1"/>
    <property type="molecule type" value="Genomic_DNA"/>
</dbReference>
<evidence type="ECO:0000259" key="16">
    <source>
        <dbReference type="PROSITE" id="PS50901"/>
    </source>
</evidence>
<dbReference type="GO" id="GO:0051301">
    <property type="term" value="P:cell division"/>
    <property type="evidence" value="ECO:0007669"/>
    <property type="project" value="UniProtKB-KW"/>
</dbReference>
<evidence type="ECO:0000256" key="3">
    <source>
        <dbReference type="ARBA" id="ARBA00022475"/>
    </source>
</evidence>
<dbReference type="AlphaFoldDB" id="A0A2X4SUW3"/>
<keyword evidence="6 13" id="KW-0547">Nucleotide-binding</keyword>
<dbReference type="GO" id="GO:0007059">
    <property type="term" value="P:chromosome segregation"/>
    <property type="evidence" value="ECO:0007669"/>
    <property type="project" value="UniProtKB-KW"/>
</dbReference>
<dbReference type="SUPFAM" id="SSF46785">
    <property type="entry name" value="Winged helix' DNA-binding domain"/>
    <property type="match status" value="1"/>
</dbReference>
<evidence type="ECO:0000313" key="17">
    <source>
        <dbReference type="EMBL" id="KGN95924.1"/>
    </source>
</evidence>
<dbReference type="GO" id="GO:0003677">
    <property type="term" value="F:DNA binding"/>
    <property type="evidence" value="ECO:0007669"/>
    <property type="project" value="UniProtKB-KW"/>
</dbReference>
<evidence type="ECO:0000256" key="12">
    <source>
        <dbReference type="ARBA" id="ARBA00023306"/>
    </source>
</evidence>
<organism evidence="18 20">
    <name type="scientific">Porphyromonas crevioricanis</name>
    <dbReference type="NCBI Taxonomy" id="393921"/>
    <lineage>
        <taxon>Bacteria</taxon>
        <taxon>Pseudomonadati</taxon>
        <taxon>Bacteroidota</taxon>
        <taxon>Bacteroidia</taxon>
        <taxon>Bacteroidales</taxon>
        <taxon>Porphyromonadaceae</taxon>
        <taxon>Porphyromonas</taxon>
    </lineage>
</organism>
<dbReference type="InterPro" id="IPR025199">
    <property type="entry name" value="FtsK_4TM"/>
</dbReference>
<dbReference type="SMART" id="SM00843">
    <property type="entry name" value="Ftsk_gamma"/>
    <property type="match status" value="1"/>
</dbReference>
<dbReference type="Pfam" id="PF13491">
    <property type="entry name" value="FtsK_4TM"/>
    <property type="match status" value="1"/>
</dbReference>
<dbReference type="Proteomes" id="UP000249300">
    <property type="component" value="Chromosome 1"/>
</dbReference>
<comment type="subcellular location">
    <subcellularLocation>
        <location evidence="1">Cell membrane</location>
        <topology evidence="1">Multi-pass membrane protein</topology>
    </subcellularLocation>
</comment>
<feature type="transmembrane region" description="Helical" evidence="15">
    <location>
        <begin position="108"/>
        <end position="129"/>
    </location>
</feature>
<dbReference type="Gene3D" id="3.30.980.40">
    <property type="match status" value="1"/>
</dbReference>
<evidence type="ECO:0000256" key="8">
    <source>
        <dbReference type="ARBA" id="ARBA00022840"/>
    </source>
</evidence>
<dbReference type="InterPro" id="IPR018541">
    <property type="entry name" value="Ftsk_gamma"/>
</dbReference>
<evidence type="ECO:0000256" key="2">
    <source>
        <dbReference type="ARBA" id="ARBA00006474"/>
    </source>
</evidence>
<dbReference type="InterPro" id="IPR027417">
    <property type="entry name" value="P-loop_NTPase"/>
</dbReference>
<keyword evidence="5 15" id="KW-0812">Transmembrane</keyword>
<keyword evidence="11 15" id="KW-0472">Membrane</keyword>
<sequence length="829" mass="92046">MANRQNTGRKKINSNKGKSRDTQKSKRGKGFKWPVSEGSITGFIVGCVLVFLALYGFLACCSFFFTGGMDQSLVIDRGLAQPTEVESAHNICSTMGARLSHWLINDQFGLGSFFLLFLLLSIGAKLIGFDKIENSRFKINLVSRIIFSSVMCVYISLLMGWITNRFLGDGFILWGGAHGSLWAGKLDGYIGVPGMLLLLSSLAIVISVFYSTENIRRYRSLAKLGNKKTSPVGSIEETELPIEDLSGAGENQKKESLETDFTELDSSHYSGEVDKLKGISTIEESSIQSASPQMAPIPEKMQIDGVEIEIAKGEEPCDLSDIEAEQEKAGRWMHLRSYTIPSVELLNEPEDSAPQYDQKEIEYNKERIISTLDSFKIKVSMAKVTVGPTITLYEVIPEPGIKISRIRSMEDDIAMSLKSEGIRIIAPMPGKGTIGIEVPNSQPRTVPMRSVLASKKYQESKFELPIAIGKTITNEVFMFDLTKMPHLLIAGATGQGKSVGLNAMIASLLFKKRPEELKFVLVDPKMLEFSLYEGIERHFLAKLPDAEHAIVTDMSMVVPTLKSLCVLMDERYKLLTRARVRNIKEYNELFKAKKLSPLQGHEFMSYIVLIIDEFADLIMTAGKEVEMPITRIAQKARAAGIHMVIATQRPTTDIITGVIKANFPARIAFKVFSAVDSRTILDQNGANQLVGRGDMLFNQGKETIRLQCAFMDTPESEQLVEKISMQESFGSAYLLPEAPVEKEERVVSGSHQELDPMFAEVARMVVSTQLGSTSNIQRRFNIGYNRAGRLMDQLEAMGIVSAQDGSKPRQVLIQDEMRLEAILGNADEE</sequence>
<dbReference type="InterPro" id="IPR036390">
    <property type="entry name" value="WH_DNA-bd_sf"/>
</dbReference>
<evidence type="ECO:0000256" key="9">
    <source>
        <dbReference type="ARBA" id="ARBA00022989"/>
    </source>
</evidence>
<keyword evidence="10" id="KW-0238">DNA-binding</keyword>
<dbReference type="Pfam" id="PF09397">
    <property type="entry name" value="FtsK_gamma"/>
    <property type="match status" value="1"/>
</dbReference>
<evidence type="ECO:0000256" key="15">
    <source>
        <dbReference type="SAM" id="Phobius"/>
    </source>
</evidence>
<keyword evidence="3" id="KW-1003">Cell membrane</keyword>
<proteinExistence type="inferred from homology"/>
<keyword evidence="20" id="KW-1185">Reference proteome</keyword>
<evidence type="ECO:0000256" key="10">
    <source>
        <dbReference type="ARBA" id="ARBA00023125"/>
    </source>
</evidence>
<dbReference type="RefSeq" id="WP_023940463.1">
    <property type="nucleotide sequence ID" value="NZ_JQJC01000009.1"/>
</dbReference>
<evidence type="ECO:0000256" key="13">
    <source>
        <dbReference type="PROSITE-ProRule" id="PRU00289"/>
    </source>
</evidence>
<evidence type="ECO:0000313" key="19">
    <source>
        <dbReference type="Proteomes" id="UP000030136"/>
    </source>
</evidence>
<keyword evidence="9 15" id="KW-1133">Transmembrane helix</keyword>
<evidence type="ECO:0000256" key="5">
    <source>
        <dbReference type="ARBA" id="ARBA00022692"/>
    </source>
</evidence>
<dbReference type="Proteomes" id="UP000030136">
    <property type="component" value="Unassembled WGS sequence"/>
</dbReference>
<evidence type="ECO:0000256" key="7">
    <source>
        <dbReference type="ARBA" id="ARBA00022829"/>
    </source>
</evidence>
<evidence type="ECO:0000256" key="14">
    <source>
        <dbReference type="SAM" id="MobiDB-lite"/>
    </source>
</evidence>
<dbReference type="InterPro" id="IPR002543">
    <property type="entry name" value="FtsK_dom"/>
</dbReference>
<comment type="similarity">
    <text evidence="2">Belongs to the FtsK/SpoIIIE/SftA family.</text>
</comment>
<evidence type="ECO:0000256" key="6">
    <source>
        <dbReference type="ARBA" id="ARBA00022741"/>
    </source>
</evidence>
<feature type="transmembrane region" description="Helical" evidence="15">
    <location>
        <begin position="40"/>
        <end position="65"/>
    </location>
</feature>
<evidence type="ECO:0000256" key="11">
    <source>
        <dbReference type="ARBA" id="ARBA00023136"/>
    </source>
</evidence>
<reference evidence="18 20" key="2">
    <citation type="submission" date="2018-06" db="EMBL/GenBank/DDBJ databases">
        <authorList>
            <consortium name="Pathogen Informatics"/>
            <person name="Doyle S."/>
        </authorList>
    </citation>
    <scope>NUCLEOTIDE SEQUENCE [LARGE SCALE GENOMIC DNA]</scope>
    <source>
        <strain evidence="18 20">NCTC12858</strain>
    </source>
</reference>
<dbReference type="Gene3D" id="1.10.10.10">
    <property type="entry name" value="Winged helix-like DNA-binding domain superfamily/Winged helix DNA-binding domain"/>
    <property type="match status" value="1"/>
</dbReference>
<accession>A0A2X4SUW3</accession>
<feature type="domain" description="FtsK" evidence="16">
    <location>
        <begin position="473"/>
        <end position="678"/>
    </location>
</feature>
<reference evidence="17 19" key="1">
    <citation type="submission" date="2014-08" db="EMBL/GenBank/DDBJ databases">
        <title>Porphyromonas crevioricanis strain:COT-253_OH1447 Genome sequencing.</title>
        <authorList>
            <person name="Wallis C."/>
            <person name="Deusch O."/>
            <person name="O'Flynn C."/>
            <person name="Davis I."/>
            <person name="Jospin G."/>
            <person name="Darling A.E."/>
            <person name="Coil D.A."/>
            <person name="Alexiev A."/>
            <person name="Horsfall A."/>
            <person name="Kirkwood N."/>
            <person name="Harris S."/>
            <person name="Eisen J.A."/>
        </authorList>
    </citation>
    <scope>NUCLEOTIDE SEQUENCE [LARGE SCALE GENOMIC DNA]</scope>
    <source>
        <strain evidence="19">COT-253 OH1447</strain>
        <strain evidence="17">COT-253_OH1447</strain>
    </source>
</reference>
<dbReference type="Pfam" id="PF01580">
    <property type="entry name" value="FtsK_SpoIIIE"/>
    <property type="match status" value="1"/>
</dbReference>